<reference evidence="4" key="1">
    <citation type="journal article" date="2019" name="Int. J. Syst. Evol. Microbiol.">
        <title>The Global Catalogue of Microorganisms (GCM) 10K type strain sequencing project: providing services to taxonomists for standard genome sequencing and annotation.</title>
        <authorList>
            <consortium name="The Broad Institute Genomics Platform"/>
            <consortium name="The Broad Institute Genome Sequencing Center for Infectious Disease"/>
            <person name="Wu L."/>
            <person name="Ma J."/>
        </authorList>
    </citation>
    <scope>NUCLEOTIDE SEQUENCE [LARGE SCALE GENOMIC DNA]</scope>
    <source>
        <strain evidence="4">KACC 11407</strain>
    </source>
</reference>
<organism evidence="3 4">
    <name type="scientific">Lysobacter yangpyeongensis</name>
    <dbReference type="NCBI Taxonomy" id="346182"/>
    <lineage>
        <taxon>Bacteria</taxon>
        <taxon>Pseudomonadati</taxon>
        <taxon>Pseudomonadota</taxon>
        <taxon>Gammaproteobacteria</taxon>
        <taxon>Lysobacterales</taxon>
        <taxon>Lysobacteraceae</taxon>
        <taxon>Lysobacter</taxon>
    </lineage>
</organism>
<dbReference type="Proteomes" id="UP001596036">
    <property type="component" value="Unassembled WGS sequence"/>
</dbReference>
<comment type="caution">
    <text evidence="3">The sequence shown here is derived from an EMBL/GenBank/DDBJ whole genome shotgun (WGS) entry which is preliminary data.</text>
</comment>
<feature type="transmembrane region" description="Helical" evidence="2">
    <location>
        <begin position="20"/>
        <end position="40"/>
    </location>
</feature>
<sequence>MQPSFFEGMRVNAKTMGFARWPWPLMFLAALLISAGFLYMRSRQPELRATAPQAIDDGVSDTVAAGAVPAHTSTVPSAERAGINPGPVSPLAREQRARERLSELYGNLGEDPETPEWAHMVEARLDAIVHDPELFDPRVAASMTYDRDCRTSGCRVSFSFPSGIDADEALTRLRMEMADEFAQTAMVPIWKSDGSSEQHIFFAAKGAERLLRRKQGILPTEGRN</sequence>
<keyword evidence="2" id="KW-1133">Transmembrane helix</keyword>
<evidence type="ECO:0008006" key="5">
    <source>
        <dbReference type="Google" id="ProtNLM"/>
    </source>
</evidence>
<dbReference type="EMBL" id="JBHSNM010000008">
    <property type="protein sequence ID" value="MFC5571468.1"/>
    <property type="molecule type" value="Genomic_DNA"/>
</dbReference>
<keyword evidence="2" id="KW-0812">Transmembrane</keyword>
<evidence type="ECO:0000256" key="1">
    <source>
        <dbReference type="SAM" id="MobiDB-lite"/>
    </source>
</evidence>
<evidence type="ECO:0000313" key="3">
    <source>
        <dbReference type="EMBL" id="MFC5571468.1"/>
    </source>
</evidence>
<protein>
    <recommendedName>
        <fullName evidence="5">SPOR domain-containing protein</fullName>
    </recommendedName>
</protein>
<feature type="region of interest" description="Disordered" evidence="1">
    <location>
        <begin position="71"/>
        <end position="92"/>
    </location>
</feature>
<keyword evidence="2" id="KW-0472">Membrane</keyword>
<keyword evidence="4" id="KW-1185">Reference proteome</keyword>
<accession>A0ABW0SRC8</accession>
<gene>
    <name evidence="3" type="ORF">ACFPN1_15515</name>
</gene>
<dbReference type="RefSeq" id="WP_386756098.1">
    <property type="nucleotide sequence ID" value="NZ_JBHSNM010000008.1"/>
</dbReference>
<evidence type="ECO:0000313" key="4">
    <source>
        <dbReference type="Proteomes" id="UP001596036"/>
    </source>
</evidence>
<proteinExistence type="predicted"/>
<name>A0ABW0SRC8_9GAMM</name>
<evidence type="ECO:0000256" key="2">
    <source>
        <dbReference type="SAM" id="Phobius"/>
    </source>
</evidence>